<evidence type="ECO:0000313" key="1">
    <source>
        <dbReference type="EMBL" id="GKT37762.1"/>
    </source>
</evidence>
<proteinExistence type="predicted"/>
<protein>
    <submittedName>
        <fullName evidence="1">Uncharacterized protein</fullName>
    </submittedName>
</protein>
<keyword evidence="2" id="KW-1185">Reference proteome</keyword>
<dbReference type="Proteomes" id="UP001057375">
    <property type="component" value="Unassembled WGS sequence"/>
</dbReference>
<feature type="non-terminal residue" evidence="1">
    <location>
        <position position="1"/>
    </location>
</feature>
<dbReference type="EMBL" id="BQXS01005166">
    <property type="protein sequence ID" value="GKT37762.1"/>
    <property type="molecule type" value="Genomic_DNA"/>
</dbReference>
<sequence length="135" mass="15490">LGAAELAAFLLKGSHLYDNCTKDWFKFNCTIWEQHLNRQIEEKVDLVASSYESEAKNFYKLAKKKKDEGKKSSIYTPLRTRAKDFKSSAASLRNQNKINNVLKMLRRGTLLGMESSDLEPHRELLPTAKTVVNLR</sequence>
<gene>
    <name evidence="1" type="ORF">ADUPG1_003700</name>
</gene>
<organism evidence="1 2">
    <name type="scientific">Aduncisulcus paluster</name>
    <dbReference type="NCBI Taxonomy" id="2918883"/>
    <lineage>
        <taxon>Eukaryota</taxon>
        <taxon>Metamonada</taxon>
        <taxon>Carpediemonas-like organisms</taxon>
        <taxon>Aduncisulcus</taxon>
    </lineage>
</organism>
<accession>A0ABQ5KZ95</accession>
<feature type="non-terminal residue" evidence="1">
    <location>
        <position position="135"/>
    </location>
</feature>
<reference evidence="1" key="1">
    <citation type="submission" date="2022-03" db="EMBL/GenBank/DDBJ databases">
        <title>Draft genome sequence of Aduncisulcus paluster, a free-living microaerophilic Fornicata.</title>
        <authorList>
            <person name="Yuyama I."/>
            <person name="Kume K."/>
            <person name="Tamura T."/>
            <person name="Inagaki Y."/>
            <person name="Hashimoto T."/>
        </authorList>
    </citation>
    <scope>NUCLEOTIDE SEQUENCE</scope>
    <source>
        <strain evidence="1">NY0171</strain>
    </source>
</reference>
<comment type="caution">
    <text evidence="1">The sequence shown here is derived from an EMBL/GenBank/DDBJ whole genome shotgun (WGS) entry which is preliminary data.</text>
</comment>
<name>A0ABQ5KZ95_9EUKA</name>
<evidence type="ECO:0000313" key="2">
    <source>
        <dbReference type="Proteomes" id="UP001057375"/>
    </source>
</evidence>